<feature type="domain" description="ABC transporter" evidence="4">
    <location>
        <begin position="5"/>
        <end position="253"/>
    </location>
</feature>
<dbReference type="InterPro" id="IPR027417">
    <property type="entry name" value="P-loop_NTPase"/>
</dbReference>
<dbReference type="GO" id="GO:0005304">
    <property type="term" value="F:L-valine transmembrane transporter activity"/>
    <property type="evidence" value="ECO:0007669"/>
    <property type="project" value="TreeGrafter"/>
</dbReference>
<dbReference type="OrthoDB" id="9805514at2"/>
<comment type="caution">
    <text evidence="5">The sequence shown here is derived from an EMBL/GenBank/DDBJ whole genome shotgun (WGS) entry which is preliminary data.</text>
</comment>
<protein>
    <submittedName>
        <fullName evidence="5">Branched-chain amino acid transport system ATP-binding protein</fullName>
    </submittedName>
</protein>
<dbReference type="GO" id="GO:0016887">
    <property type="term" value="F:ATP hydrolysis activity"/>
    <property type="evidence" value="ECO:0007669"/>
    <property type="project" value="InterPro"/>
</dbReference>
<dbReference type="EMBL" id="BDCO01000002">
    <property type="protein sequence ID" value="GAT34478.1"/>
    <property type="molecule type" value="Genomic_DNA"/>
</dbReference>
<dbReference type="InterPro" id="IPR003439">
    <property type="entry name" value="ABC_transporter-like_ATP-bd"/>
</dbReference>
<evidence type="ECO:0000256" key="2">
    <source>
        <dbReference type="ARBA" id="ARBA00022741"/>
    </source>
</evidence>
<dbReference type="AlphaFoldDB" id="A0A146GD69"/>
<dbReference type="Proteomes" id="UP000076023">
    <property type="component" value="Unassembled WGS sequence"/>
</dbReference>
<accession>A0A146GD69</accession>
<dbReference type="InterPro" id="IPR003593">
    <property type="entry name" value="AAA+_ATPase"/>
</dbReference>
<dbReference type="PANTHER" id="PTHR45772">
    <property type="entry name" value="CONSERVED COMPONENT OF ABC TRANSPORTER FOR NATURAL AMINO ACIDS-RELATED"/>
    <property type="match status" value="1"/>
</dbReference>
<dbReference type="Pfam" id="PF12399">
    <property type="entry name" value="BCA_ABC_TP_C"/>
    <property type="match status" value="1"/>
</dbReference>
<keyword evidence="3 5" id="KW-0067">ATP-binding</keyword>
<dbReference type="FunFam" id="3.40.50.300:FF:000421">
    <property type="entry name" value="Branched-chain amino acid ABC transporter ATP-binding protein"/>
    <property type="match status" value="1"/>
</dbReference>
<dbReference type="GO" id="GO:0015188">
    <property type="term" value="F:L-isoleucine transmembrane transporter activity"/>
    <property type="evidence" value="ECO:0007669"/>
    <property type="project" value="TreeGrafter"/>
</dbReference>
<dbReference type="InterPro" id="IPR032823">
    <property type="entry name" value="BCA_ABC_TP_C"/>
</dbReference>
<dbReference type="RefSeq" id="WP_075080105.1">
    <property type="nucleotide sequence ID" value="NZ_BDCO01000002.1"/>
</dbReference>
<evidence type="ECO:0000256" key="3">
    <source>
        <dbReference type="ARBA" id="ARBA00022840"/>
    </source>
</evidence>
<dbReference type="GO" id="GO:0005524">
    <property type="term" value="F:ATP binding"/>
    <property type="evidence" value="ECO:0007669"/>
    <property type="project" value="UniProtKB-KW"/>
</dbReference>
<dbReference type="SUPFAM" id="SSF52540">
    <property type="entry name" value="P-loop containing nucleoside triphosphate hydrolases"/>
    <property type="match status" value="1"/>
</dbReference>
<dbReference type="Gene3D" id="3.40.50.300">
    <property type="entry name" value="P-loop containing nucleotide triphosphate hydrolases"/>
    <property type="match status" value="1"/>
</dbReference>
<evidence type="ECO:0000256" key="1">
    <source>
        <dbReference type="ARBA" id="ARBA00022448"/>
    </source>
</evidence>
<reference evidence="6" key="1">
    <citation type="journal article" date="2017" name="Genome Announc.">
        <title>Draft Genome Sequence of Terrimicrobium sacchariphilum NM-5T, a Facultative Anaerobic Soil Bacterium of the Class Spartobacteria.</title>
        <authorList>
            <person name="Qiu Y.L."/>
            <person name="Tourlousse D.M."/>
            <person name="Matsuura N."/>
            <person name="Ohashi A."/>
            <person name="Sekiguchi Y."/>
        </authorList>
    </citation>
    <scope>NUCLEOTIDE SEQUENCE [LARGE SCALE GENOMIC DNA]</scope>
    <source>
        <strain evidence="6">NM-5</strain>
    </source>
</reference>
<dbReference type="GO" id="GO:1903805">
    <property type="term" value="P:L-valine import across plasma membrane"/>
    <property type="evidence" value="ECO:0007669"/>
    <property type="project" value="TreeGrafter"/>
</dbReference>
<evidence type="ECO:0000313" key="5">
    <source>
        <dbReference type="EMBL" id="GAT34478.1"/>
    </source>
</evidence>
<dbReference type="GO" id="GO:1903806">
    <property type="term" value="P:L-isoleucine import across plasma membrane"/>
    <property type="evidence" value="ECO:0007669"/>
    <property type="project" value="TreeGrafter"/>
</dbReference>
<dbReference type="SMART" id="SM00382">
    <property type="entry name" value="AAA"/>
    <property type="match status" value="1"/>
</dbReference>
<dbReference type="GO" id="GO:0015808">
    <property type="term" value="P:L-alanine transport"/>
    <property type="evidence" value="ECO:0007669"/>
    <property type="project" value="TreeGrafter"/>
</dbReference>
<dbReference type="GO" id="GO:0005886">
    <property type="term" value="C:plasma membrane"/>
    <property type="evidence" value="ECO:0007669"/>
    <property type="project" value="TreeGrafter"/>
</dbReference>
<proteinExistence type="predicted"/>
<dbReference type="PANTHER" id="PTHR45772:SF7">
    <property type="entry name" value="AMINO ACID ABC TRANSPORTER ATP-BINDING PROTEIN"/>
    <property type="match status" value="1"/>
</dbReference>
<name>A0A146GD69_TERSA</name>
<dbReference type="CDD" id="cd03219">
    <property type="entry name" value="ABC_Mj1267_LivG_branched"/>
    <property type="match status" value="1"/>
</dbReference>
<dbReference type="GO" id="GO:0042941">
    <property type="term" value="P:D-alanine transmembrane transport"/>
    <property type="evidence" value="ECO:0007669"/>
    <property type="project" value="TreeGrafter"/>
</dbReference>
<dbReference type="InterPro" id="IPR051120">
    <property type="entry name" value="ABC_AA/LPS_Transport"/>
</dbReference>
<gene>
    <name evidence="5" type="ORF">TSACC_22903</name>
</gene>
<dbReference type="PROSITE" id="PS50893">
    <property type="entry name" value="ABC_TRANSPORTER_2"/>
    <property type="match status" value="1"/>
</dbReference>
<keyword evidence="6" id="KW-1185">Reference proteome</keyword>
<dbReference type="STRING" id="690879.TSACC_22903"/>
<keyword evidence="1" id="KW-0813">Transport</keyword>
<evidence type="ECO:0000259" key="4">
    <source>
        <dbReference type="PROSITE" id="PS50893"/>
    </source>
</evidence>
<sequence>MSALLEVRNVSRHFGGLKAISGCDFSVTEGHAHGIIGPNGAGKTTLFNLITGIYKPTAGEIVFAGERLDGMRPSRIALKGIGRTFQNIRLFKQLTVLENVRIAYDSQLHYSPLEALITLPRMGRNEAESIAKSSALLEAFGLGALSDSLAGDLPYGLQRKLEIARAIALKPRLLLLDEPAAGLNSGETAALTEFLRWVRTEYKVTLLLIEHHMHLVMGLCDRITVLDFGQKIAEGTPEEIRGNKRVIEAYLGAEEE</sequence>
<dbReference type="InParanoid" id="A0A146GD69"/>
<evidence type="ECO:0000313" key="6">
    <source>
        <dbReference type="Proteomes" id="UP000076023"/>
    </source>
</evidence>
<keyword evidence="2" id="KW-0547">Nucleotide-binding</keyword>
<dbReference type="GO" id="GO:0015192">
    <property type="term" value="F:L-phenylalanine transmembrane transporter activity"/>
    <property type="evidence" value="ECO:0007669"/>
    <property type="project" value="TreeGrafter"/>
</dbReference>
<organism evidence="5 6">
    <name type="scientific">Terrimicrobium sacchariphilum</name>
    <dbReference type="NCBI Taxonomy" id="690879"/>
    <lineage>
        <taxon>Bacteria</taxon>
        <taxon>Pseudomonadati</taxon>
        <taxon>Verrucomicrobiota</taxon>
        <taxon>Terrimicrobiia</taxon>
        <taxon>Terrimicrobiales</taxon>
        <taxon>Terrimicrobiaceae</taxon>
        <taxon>Terrimicrobium</taxon>
    </lineage>
</organism>
<dbReference type="Pfam" id="PF00005">
    <property type="entry name" value="ABC_tran"/>
    <property type="match status" value="1"/>
</dbReference>
<dbReference type="FunCoup" id="A0A146GD69">
    <property type="interactions" value="263"/>
</dbReference>